<dbReference type="KEGG" id="nmes:H9L09_03880"/>
<sequence>MTQGPAAPQPSSDKLKTDVANFMERADEIVEHPLAQGDPQFEVLLRFDPETALVTHGSLELKNADKQSWLYLALLMRPVVFTQDDPTSYANLTGAIAREHEPLRDVLKSGRKAFVAWQKHMFVGQQDLGSVPEHLQGQEPGSLVYFSLEEIDEVGPEPLPAPIDVEKMVPDSVYANIYFNGHVWHSDTEKAARYQTATPLMKAYYAKCAEIRTITAVRFVRDLRRFIIETRVLGFDY</sequence>
<organism evidence="1 2">
    <name type="scientific">Nocardioides mesophilus</name>
    <dbReference type="NCBI Taxonomy" id="433659"/>
    <lineage>
        <taxon>Bacteria</taxon>
        <taxon>Bacillati</taxon>
        <taxon>Actinomycetota</taxon>
        <taxon>Actinomycetes</taxon>
        <taxon>Propionibacteriales</taxon>
        <taxon>Nocardioidaceae</taxon>
        <taxon>Nocardioides</taxon>
    </lineage>
</organism>
<dbReference type="RefSeq" id="WP_187579419.1">
    <property type="nucleotide sequence ID" value="NZ_CP060713.1"/>
</dbReference>
<keyword evidence="2" id="KW-1185">Reference proteome</keyword>
<proteinExistence type="predicted"/>
<name>A0A7G9RDA2_9ACTN</name>
<evidence type="ECO:0000313" key="2">
    <source>
        <dbReference type="Proteomes" id="UP000515947"/>
    </source>
</evidence>
<evidence type="ECO:0000313" key="1">
    <source>
        <dbReference type="EMBL" id="QNN53577.1"/>
    </source>
</evidence>
<gene>
    <name evidence="1" type="ORF">H9L09_03880</name>
</gene>
<dbReference type="AlphaFoldDB" id="A0A7G9RDA2"/>
<accession>A0A7G9RDA2</accession>
<dbReference type="EMBL" id="CP060713">
    <property type="protein sequence ID" value="QNN53577.1"/>
    <property type="molecule type" value="Genomic_DNA"/>
</dbReference>
<dbReference type="Proteomes" id="UP000515947">
    <property type="component" value="Chromosome"/>
</dbReference>
<reference evidence="1 2" key="1">
    <citation type="submission" date="2020-08" db="EMBL/GenBank/DDBJ databases">
        <title>Genome sequence of Nocardioides mesophilus KACC 16243T.</title>
        <authorList>
            <person name="Hyun D.-W."/>
            <person name="Bae J.-W."/>
        </authorList>
    </citation>
    <scope>NUCLEOTIDE SEQUENCE [LARGE SCALE GENOMIC DNA]</scope>
    <source>
        <strain evidence="1 2">KACC 16243</strain>
    </source>
</reference>
<protein>
    <submittedName>
        <fullName evidence="1">Uncharacterized protein</fullName>
    </submittedName>
</protein>